<dbReference type="InParanoid" id="A0A1E7F030"/>
<sequence>MTQRTNLVLKQRIGLGIDCDNYDQLSDEYAGICFDYEPGHGATISAVRGQDYAGWVSAYDNDVYINHILAFQDEYGWETNIPVEQYALNLANNYHWLKNIPLPILGNLMVLSLMREHFPYTILLTSQSIFHGIEASSNFRFTTVEATAEGPSQKYIVKYLEIGVIDWTDGTVCSEKFPYFDGEIRK</sequence>
<evidence type="ECO:0000313" key="2">
    <source>
        <dbReference type="Proteomes" id="UP000095751"/>
    </source>
</evidence>
<evidence type="ECO:0000313" key="1">
    <source>
        <dbReference type="EMBL" id="OEU11414.1"/>
    </source>
</evidence>
<dbReference type="KEGG" id="fcy:FRACYDRAFT_245953"/>
<dbReference type="AlphaFoldDB" id="A0A1E7F030"/>
<gene>
    <name evidence="1" type="ORF">FRACYDRAFT_245953</name>
</gene>
<organism evidence="1 2">
    <name type="scientific">Fragilariopsis cylindrus CCMP1102</name>
    <dbReference type="NCBI Taxonomy" id="635003"/>
    <lineage>
        <taxon>Eukaryota</taxon>
        <taxon>Sar</taxon>
        <taxon>Stramenopiles</taxon>
        <taxon>Ochrophyta</taxon>
        <taxon>Bacillariophyta</taxon>
        <taxon>Bacillariophyceae</taxon>
        <taxon>Bacillariophycidae</taxon>
        <taxon>Bacillariales</taxon>
        <taxon>Bacillariaceae</taxon>
        <taxon>Fragilariopsis</taxon>
    </lineage>
</organism>
<protein>
    <submittedName>
        <fullName evidence="1">Uncharacterized protein</fullName>
    </submittedName>
</protein>
<proteinExistence type="predicted"/>
<keyword evidence="2" id="KW-1185">Reference proteome</keyword>
<name>A0A1E7F030_9STRA</name>
<dbReference type="EMBL" id="KV784368">
    <property type="protein sequence ID" value="OEU11414.1"/>
    <property type="molecule type" value="Genomic_DNA"/>
</dbReference>
<accession>A0A1E7F030</accession>
<dbReference type="Proteomes" id="UP000095751">
    <property type="component" value="Unassembled WGS sequence"/>
</dbReference>
<reference evidence="1 2" key="1">
    <citation type="submission" date="2016-09" db="EMBL/GenBank/DDBJ databases">
        <title>Extensive genetic diversity and differential bi-allelic expression allows diatom success in the polar Southern Ocean.</title>
        <authorList>
            <consortium name="DOE Joint Genome Institute"/>
            <person name="Mock T."/>
            <person name="Otillar R.P."/>
            <person name="Strauss J."/>
            <person name="Dupont C."/>
            <person name="Frickenhaus S."/>
            <person name="Maumus F."/>
            <person name="Mcmullan M."/>
            <person name="Sanges R."/>
            <person name="Schmutz J."/>
            <person name="Toseland A."/>
            <person name="Valas R."/>
            <person name="Veluchamy A."/>
            <person name="Ward B.J."/>
            <person name="Allen A."/>
            <person name="Barry K."/>
            <person name="Falciatore A."/>
            <person name="Ferrante M."/>
            <person name="Fortunato A.E."/>
            <person name="Gloeckner G."/>
            <person name="Gruber A."/>
            <person name="Hipkin R."/>
            <person name="Janech M."/>
            <person name="Kroth P."/>
            <person name="Leese F."/>
            <person name="Lindquist E."/>
            <person name="Lyon B.R."/>
            <person name="Martin J."/>
            <person name="Mayer C."/>
            <person name="Parker M."/>
            <person name="Quesneville H."/>
            <person name="Raymond J."/>
            <person name="Uhlig C."/>
            <person name="Valentin K.U."/>
            <person name="Worden A.Z."/>
            <person name="Armbrust E.V."/>
            <person name="Bowler C."/>
            <person name="Green B."/>
            <person name="Moulton V."/>
            <person name="Van Oosterhout C."/>
            <person name="Grigoriev I."/>
        </authorList>
    </citation>
    <scope>NUCLEOTIDE SEQUENCE [LARGE SCALE GENOMIC DNA]</scope>
    <source>
        <strain evidence="1 2">CCMP1102</strain>
    </source>
</reference>